<dbReference type="AlphaFoldDB" id="A0A1G2KLM5"/>
<reference evidence="1 2" key="1">
    <citation type="journal article" date="2016" name="Nat. Commun.">
        <title>Thousands of microbial genomes shed light on interconnected biogeochemical processes in an aquifer system.</title>
        <authorList>
            <person name="Anantharaman K."/>
            <person name="Brown C.T."/>
            <person name="Hug L.A."/>
            <person name="Sharon I."/>
            <person name="Castelle C.J."/>
            <person name="Probst A.J."/>
            <person name="Thomas B.C."/>
            <person name="Singh A."/>
            <person name="Wilkins M.J."/>
            <person name="Karaoz U."/>
            <person name="Brodie E.L."/>
            <person name="Williams K.H."/>
            <person name="Hubbard S.S."/>
            <person name="Banfield J.F."/>
        </authorList>
    </citation>
    <scope>NUCLEOTIDE SEQUENCE [LARGE SCALE GENOMIC DNA]</scope>
</reference>
<dbReference type="CDD" id="cd22784">
    <property type="entry name" value="DPBB_MltA_YuiC-like"/>
    <property type="match status" value="1"/>
</dbReference>
<accession>A0A1G2KLM5</accession>
<gene>
    <name evidence="1" type="ORF">A3C11_01195</name>
</gene>
<comment type="caution">
    <text evidence="1">The sequence shown here is derived from an EMBL/GenBank/DDBJ whole genome shotgun (WGS) entry which is preliminary data.</text>
</comment>
<proteinExistence type="predicted"/>
<organism evidence="1 2">
    <name type="scientific">Candidatus Sungbacteria bacterium RIFCSPHIGHO2_02_FULL_49_12</name>
    <dbReference type="NCBI Taxonomy" id="1802271"/>
    <lineage>
        <taxon>Bacteria</taxon>
        <taxon>Candidatus Sungiibacteriota</taxon>
    </lineage>
</organism>
<evidence type="ECO:0000313" key="2">
    <source>
        <dbReference type="Proteomes" id="UP000177362"/>
    </source>
</evidence>
<name>A0A1G2KLM5_9BACT</name>
<evidence type="ECO:0008006" key="3">
    <source>
        <dbReference type="Google" id="ProtNLM"/>
    </source>
</evidence>
<evidence type="ECO:0000313" key="1">
    <source>
        <dbReference type="EMBL" id="OHA00340.1"/>
    </source>
</evidence>
<sequence>MLSFQPVADEPPASTEVRKVTITAYSSSPDETDDTPFITASGSQTRHGVIAANFLPFGAKVRIPKLFGGTVFTVEDRMHRRFTNRLDVWFPTKAEAQRFGLQYAEVEIEI</sequence>
<protein>
    <recommendedName>
        <fullName evidence="3">3D domain-containing protein</fullName>
    </recommendedName>
</protein>
<dbReference type="Proteomes" id="UP000177362">
    <property type="component" value="Unassembled WGS sequence"/>
</dbReference>
<dbReference type="EMBL" id="MHQJ01000051">
    <property type="protein sequence ID" value="OHA00340.1"/>
    <property type="molecule type" value="Genomic_DNA"/>
</dbReference>